<evidence type="ECO:0000256" key="2">
    <source>
        <dbReference type="ARBA" id="ARBA00008766"/>
    </source>
</evidence>
<evidence type="ECO:0000256" key="5">
    <source>
        <dbReference type="ARBA" id="ARBA00023211"/>
    </source>
</evidence>
<sequence>MNEKWNSLMKSMEKESLTALLITDPKHVYYLTGFACDPHERFLGLVITQHEEPALIVPSLDGDKAASTSSVKRIATHTDTDNPYDVLKQHLPHGLPLLGIEKNHMSLQRFETLDHAVQAQRYADAGPILQSMRLIKSEEELAQMKEAVNLIEDVLRQCVSQVKTGMTEIEVVAELEYLMKKLGSDGPSFSTMVLAGENAALPHGIPGTRKIQEGELLLFDLGVYLNGYASDITRTFAVGEVNATCKEIYDTVLAANETAIAAVKPGVTFGSLDRTARQVITEKGYGQYFTHRLGHGLGIDVHEYPSIHSQNDDLLQSGMTFTIEPGIYVPQVAGVRIEDDVAVTETGVTVLTSYPKELTVIGV</sequence>
<dbReference type="Pfam" id="PF00557">
    <property type="entry name" value="Peptidase_M24"/>
    <property type="match status" value="1"/>
</dbReference>
<name>A0ABS8YD92_9BACL</name>
<accession>A0ABS8YD92</accession>
<dbReference type="SUPFAM" id="SSF55920">
    <property type="entry name" value="Creatinase/aminopeptidase"/>
    <property type="match status" value="1"/>
</dbReference>
<dbReference type="Gene3D" id="3.40.350.10">
    <property type="entry name" value="Creatinase/prolidase N-terminal domain"/>
    <property type="match status" value="1"/>
</dbReference>
<dbReference type="CDD" id="cd01092">
    <property type="entry name" value="APP-like"/>
    <property type="match status" value="1"/>
</dbReference>
<evidence type="ECO:0000256" key="1">
    <source>
        <dbReference type="ARBA" id="ARBA00001936"/>
    </source>
</evidence>
<keyword evidence="4" id="KW-0378">Hydrolase</keyword>
<evidence type="ECO:0000313" key="8">
    <source>
        <dbReference type="EMBL" id="MCE5169199.1"/>
    </source>
</evidence>
<dbReference type="Gene3D" id="3.90.230.10">
    <property type="entry name" value="Creatinase/methionine aminopeptidase superfamily"/>
    <property type="match status" value="1"/>
</dbReference>
<dbReference type="PANTHER" id="PTHR46112:SF10">
    <property type="entry name" value="DIPEPTIDASE YKVY-RELATED"/>
    <property type="match status" value="1"/>
</dbReference>
<evidence type="ECO:0000313" key="9">
    <source>
        <dbReference type="Proteomes" id="UP001199916"/>
    </source>
</evidence>
<dbReference type="InterPro" id="IPR050659">
    <property type="entry name" value="Peptidase_M24B"/>
</dbReference>
<dbReference type="PANTHER" id="PTHR46112">
    <property type="entry name" value="AMINOPEPTIDASE"/>
    <property type="match status" value="1"/>
</dbReference>
<evidence type="ECO:0000259" key="7">
    <source>
        <dbReference type="Pfam" id="PF01321"/>
    </source>
</evidence>
<evidence type="ECO:0000256" key="3">
    <source>
        <dbReference type="ARBA" id="ARBA00022723"/>
    </source>
</evidence>
<dbReference type="EMBL" id="JAJNBZ010000004">
    <property type="protein sequence ID" value="MCE5169199.1"/>
    <property type="molecule type" value="Genomic_DNA"/>
</dbReference>
<reference evidence="8 9" key="1">
    <citation type="submission" date="2021-11" db="EMBL/GenBank/DDBJ databases">
        <title>Draft genome sequence of Paenibacillus profundus YoMME, a new Gram-positive bacteria with exoelectrogenic properties.</title>
        <authorList>
            <person name="Hubenova Y."/>
            <person name="Hubenova E."/>
            <person name="Manasiev Y."/>
            <person name="Peykov S."/>
            <person name="Mitov M."/>
        </authorList>
    </citation>
    <scope>NUCLEOTIDE SEQUENCE [LARGE SCALE GENOMIC DNA]</scope>
    <source>
        <strain evidence="8 9">YoMME</strain>
    </source>
</reference>
<keyword evidence="9" id="KW-1185">Reference proteome</keyword>
<dbReference type="PROSITE" id="PS00491">
    <property type="entry name" value="PROLINE_PEPTIDASE"/>
    <property type="match status" value="1"/>
</dbReference>
<dbReference type="Proteomes" id="UP001199916">
    <property type="component" value="Unassembled WGS sequence"/>
</dbReference>
<comment type="caution">
    <text evidence="8">The sequence shown here is derived from an EMBL/GenBank/DDBJ whole genome shotgun (WGS) entry which is preliminary data.</text>
</comment>
<dbReference type="InterPro" id="IPR036005">
    <property type="entry name" value="Creatinase/aminopeptidase-like"/>
</dbReference>
<dbReference type="PRINTS" id="PR00599">
    <property type="entry name" value="MAPEPTIDASE"/>
</dbReference>
<organism evidence="8 9">
    <name type="scientific">Paenibacillus profundus</name>
    <dbReference type="NCBI Taxonomy" id="1173085"/>
    <lineage>
        <taxon>Bacteria</taxon>
        <taxon>Bacillati</taxon>
        <taxon>Bacillota</taxon>
        <taxon>Bacilli</taxon>
        <taxon>Bacillales</taxon>
        <taxon>Paenibacillaceae</taxon>
        <taxon>Paenibacillus</taxon>
    </lineage>
</organism>
<dbReference type="InterPro" id="IPR001131">
    <property type="entry name" value="Peptidase_M24B_aminopep-P_CS"/>
</dbReference>
<gene>
    <name evidence="8" type="ORF">LQV63_07740</name>
</gene>
<dbReference type="InterPro" id="IPR001714">
    <property type="entry name" value="Pept_M24_MAP"/>
</dbReference>
<dbReference type="InterPro" id="IPR029149">
    <property type="entry name" value="Creatin/AminoP/Spt16_N"/>
</dbReference>
<comment type="similarity">
    <text evidence="2">Belongs to the peptidase M24B family.</text>
</comment>
<evidence type="ECO:0000256" key="4">
    <source>
        <dbReference type="ARBA" id="ARBA00022801"/>
    </source>
</evidence>
<dbReference type="SUPFAM" id="SSF53092">
    <property type="entry name" value="Creatinase/prolidase N-terminal domain"/>
    <property type="match status" value="1"/>
</dbReference>
<dbReference type="InterPro" id="IPR000994">
    <property type="entry name" value="Pept_M24"/>
</dbReference>
<comment type="cofactor">
    <cofactor evidence="1">
        <name>Mn(2+)</name>
        <dbReference type="ChEBI" id="CHEBI:29035"/>
    </cofactor>
</comment>
<keyword evidence="5" id="KW-0464">Manganese</keyword>
<feature type="domain" description="Peptidase M24" evidence="6">
    <location>
        <begin position="143"/>
        <end position="345"/>
    </location>
</feature>
<feature type="domain" description="Creatinase N-terminal" evidence="7">
    <location>
        <begin position="6"/>
        <end position="135"/>
    </location>
</feature>
<protein>
    <submittedName>
        <fullName evidence="8">Xaa-Pro peptidase family protein</fullName>
    </submittedName>
</protein>
<dbReference type="RefSeq" id="WP_233696261.1">
    <property type="nucleotide sequence ID" value="NZ_JAJNBZ010000004.1"/>
</dbReference>
<proteinExistence type="inferred from homology"/>
<dbReference type="InterPro" id="IPR000587">
    <property type="entry name" value="Creatinase_N"/>
</dbReference>
<evidence type="ECO:0000259" key="6">
    <source>
        <dbReference type="Pfam" id="PF00557"/>
    </source>
</evidence>
<keyword evidence="3" id="KW-0479">Metal-binding</keyword>
<dbReference type="Pfam" id="PF01321">
    <property type="entry name" value="Creatinase_N"/>
    <property type="match status" value="1"/>
</dbReference>